<gene>
    <name evidence="2" type="ORF">SAMN02745110_02459</name>
</gene>
<organism evidence="2 3">
    <name type="scientific">Eubacterium ruminantium</name>
    <dbReference type="NCBI Taxonomy" id="42322"/>
    <lineage>
        <taxon>Bacteria</taxon>
        <taxon>Bacillati</taxon>
        <taxon>Bacillota</taxon>
        <taxon>Clostridia</taxon>
        <taxon>Eubacteriales</taxon>
        <taxon>Eubacteriaceae</taxon>
        <taxon>Eubacterium</taxon>
    </lineage>
</organism>
<evidence type="ECO:0000313" key="3">
    <source>
        <dbReference type="Proteomes" id="UP000189857"/>
    </source>
</evidence>
<name>A0A1T4QND2_9FIRM</name>
<accession>A0A1T4QND2</accession>
<dbReference type="AlphaFoldDB" id="A0A1T4QND2"/>
<dbReference type="Proteomes" id="UP000189857">
    <property type="component" value="Unassembled WGS sequence"/>
</dbReference>
<feature type="domain" description="KilA-N DNA-binding" evidence="1">
    <location>
        <begin position="31"/>
        <end position="115"/>
    </location>
</feature>
<reference evidence="2 3" key="1">
    <citation type="submission" date="2017-02" db="EMBL/GenBank/DDBJ databases">
        <authorList>
            <person name="Peterson S.W."/>
        </authorList>
    </citation>
    <scope>NUCLEOTIDE SEQUENCE [LARGE SCALE GENOMIC DNA]</scope>
    <source>
        <strain evidence="2 3">ATCC 17233</strain>
    </source>
</reference>
<evidence type="ECO:0000313" key="2">
    <source>
        <dbReference type="EMBL" id="SKA05204.1"/>
    </source>
</evidence>
<keyword evidence="3" id="KW-1185">Reference proteome</keyword>
<evidence type="ECO:0000259" key="1">
    <source>
        <dbReference type="Pfam" id="PF10543"/>
    </source>
</evidence>
<sequence>MQFQIRKDMHMNDQKNELIPVEITVETLKAKIYMVRGQRVMLAADLAEIYGYTTKAFNQQVKNNIEKFEDDFRFQLTAEETADLRSKFFTANINPKSRYEPYVFTETGIYMLMTVLNGELATRQSKALIRTFKQMKDYLSHDPLLSDSANIASLSLQISENTREISEIKDAMVTKDDLTKVIQSFSLPDKGIEYVIYAGQTFEADAAYADIYSKAKKKLYIVDNYIGPKTLLMLKSVPANVDIIIFSDNLMNILRLSELQAFQAEYPNVKLSFQRTGGKFHDRYIILDYKARTEKIYHCGASSKDAGNKITTISKSDNKELYHPMVDNLLLQPALRLR</sequence>
<proteinExistence type="predicted"/>
<protein>
    <submittedName>
        <fullName evidence="2">ORF6N domain-containing protein</fullName>
    </submittedName>
</protein>
<dbReference type="EMBL" id="FUXA01000023">
    <property type="protein sequence ID" value="SKA05204.1"/>
    <property type="molecule type" value="Genomic_DNA"/>
</dbReference>
<dbReference type="InterPro" id="IPR018873">
    <property type="entry name" value="KilA-N_DNA-bd_domain"/>
</dbReference>
<dbReference type="Pfam" id="PF10543">
    <property type="entry name" value="ORF6N"/>
    <property type="match status" value="1"/>
</dbReference>